<dbReference type="GO" id="GO:0016052">
    <property type="term" value="P:carbohydrate catabolic process"/>
    <property type="evidence" value="ECO:0007669"/>
    <property type="project" value="InterPro"/>
</dbReference>
<dbReference type="EMBL" id="VUNS01000001">
    <property type="protein sequence ID" value="MST95562.1"/>
    <property type="molecule type" value="Genomic_DNA"/>
</dbReference>
<dbReference type="Gene3D" id="3.20.20.80">
    <property type="entry name" value="Glycosidases"/>
    <property type="match status" value="1"/>
</dbReference>
<dbReference type="Gene3D" id="2.60.120.260">
    <property type="entry name" value="Galactose-binding domain-like"/>
    <property type="match status" value="1"/>
</dbReference>
<dbReference type="InterPro" id="IPR010502">
    <property type="entry name" value="Carb-bd_dom_fam9"/>
</dbReference>
<dbReference type="GO" id="GO:0004553">
    <property type="term" value="F:hydrolase activity, hydrolyzing O-glycosyl compounds"/>
    <property type="evidence" value="ECO:0007669"/>
    <property type="project" value="InterPro"/>
</dbReference>
<reference evidence="3 4" key="1">
    <citation type="submission" date="2019-08" db="EMBL/GenBank/DDBJ databases">
        <title>In-depth cultivation of the pig gut microbiome towards novel bacterial diversity and tailored functional studies.</title>
        <authorList>
            <person name="Wylensek D."/>
            <person name="Hitch T.C.A."/>
            <person name="Clavel T."/>
        </authorList>
    </citation>
    <scope>NUCLEOTIDE SEQUENCE [LARGE SCALE GENOMIC DNA]</scope>
    <source>
        <strain evidence="3 4">BBE-744-WT-12</strain>
    </source>
</reference>
<dbReference type="InterPro" id="IPR017853">
    <property type="entry name" value="GH"/>
</dbReference>
<evidence type="ECO:0000313" key="4">
    <source>
        <dbReference type="Proteomes" id="UP000435649"/>
    </source>
</evidence>
<evidence type="ECO:0000259" key="2">
    <source>
        <dbReference type="Pfam" id="PF06452"/>
    </source>
</evidence>
<comment type="caution">
    <text evidence="3">The sequence shown here is derived from an EMBL/GenBank/DDBJ whole genome shotgun (WGS) entry which is preliminary data.</text>
</comment>
<protein>
    <recommendedName>
        <fullName evidence="2">Carbohydrate-binding domain-containing protein</fullName>
    </recommendedName>
</protein>
<dbReference type="Gene3D" id="2.60.40.1190">
    <property type="match status" value="1"/>
</dbReference>
<evidence type="ECO:0000313" key="3">
    <source>
        <dbReference type="EMBL" id="MST95562.1"/>
    </source>
</evidence>
<feature type="domain" description="Carbohydrate-binding" evidence="2">
    <location>
        <begin position="369"/>
        <end position="536"/>
    </location>
</feature>
<sequence length="1581" mass="174941">MKQIFLLPVFFALFLASLAAFCADIVLFESGLLRQPDAFEPYECVFTPASDAAPAAVSLPRDKWSALIFKTPVDPDFSGDAVFRAEVGLKSDPAATKNAAFNMQFYDAGGKAIPVPLKERERFLPVKSGRQTCEIRCAVPKGTSTIRIDLTAGKGGVFELFDYSLVLAGNVAALAEGIELFNRDSLKGGTVWKPHDARYTPMTAEKPAAVVFPVGTWSALIGRVSIDPDFSGSVEFDAAVNFTGDLKNAKGAALCLIFSDEDGNQLQTPLAERERHFQLRHGVQHFKIRCALPKGTRNIRIDFSSMGGSTLEISDVSLKLIGMNLTEAAVNGVKLPGIVPPPRAAAGAEKGRAEIEVFESVPYDFDAPFWQGRPAYEIPNTSLNKSALIPGDNKAEFRLASDGRYIYVRFRALDDVLNFSTDSIHTNDCFEFFLQPTGLFQNPRVGIRHEQFTVSRDSRGKTLSNTTARTRLVEGGWEAMMKIELQNEVRKLYPFNGLELQFNALYQDTDTVSQEHYLSFSPKDQENRSWNDSSVYVPLVFVSRQALPYRPFNLGDTAEYTVDANFPGRINLIDFPADPYHVGFWGTHMPEAVMTVSDGAYHFTYPDHLSESCRLLLPAFTVLAGETLLLEFDAKTDKEPFWGLGADFLANSNWVTFGFRCEGDATVTNDWKHFVYKGKAGENFRNNMRSGRILFAIGARVGRTVSLRNFKITRMLPVDFDMLIRIDHRYSHLIAGEKNEITAVLDSPDAKKAKLVCEVVDYFSGKSLLKKDLELSVPAGRSEVKFDVSELPNGFFNCIVRARTPEGKFLADRELYINKYEKAPVMNRFSGMWYGHFIGHTPPLQPELEAKELIGMGVGTVYFGELDFVSPSGTPLWRSCLEMIRPMKEAGFLVGSLLQRGDQSKIRSKFMQPIELTDYFRDTVRASEGLIDFWNFSNEPNLDGGWLPRADAREWIQFNRPFYNAVKEVDPKATVLLGNLNSIPVGYLRECHEQNGNAFADGVIGVHLYGVEVNGNGFENLLKARGEYEKLYPGWKVWDTESGSVFHTFRSLDELITKKAPILLCAGVEMAIFYDIGAAMIPHADATSVSAVEPFKNRFYPGLTPVGRVTLADGSVHAYLFRDGEGKGAAVLWNRLPSEVEFTLPGSAGAEHFDQYGNRRPAPDGDYVLKLTDRFVNYFRNVDLSALTGDASFIPAFRPSAVSPRREPGDVSEAVYVVPGNVTRNFDQYLVEGEPVELELYYSNEGGEPVTVTPSGSGAENLAVSFEPARLELAPGQAARCVATLKSGPGFEAAHYALGGTFGGGRKIVPTVFYLNPAPPVSVEGTGRAVIVRNNSGKPADVELIPKMMSSFFTPEVIRRKGIKPGETVIVPIALTRRDNNFTNRDVNGVELYDIRTVWNGGEFTANGRMTAFQPQPLAGEVDFSRLAKSFSADEFKVDYQLFEAPEAFRFVARIYDDTPVQTGELGTIRTGGDVFSVGISDKDGYREYGFSAVGGRSHSYRWNGRYGIETAVSADECVRVLRRTAEHIDLDVVIPRGNMVPGDGMSLRIVNRDGQGKERVVELGGGMIPFDANRMGVLIK</sequence>
<dbReference type="SUPFAM" id="SSF49344">
    <property type="entry name" value="CBD9-like"/>
    <property type="match status" value="1"/>
</dbReference>
<dbReference type="GO" id="GO:0030246">
    <property type="term" value="F:carbohydrate binding"/>
    <property type="evidence" value="ECO:0007669"/>
    <property type="project" value="InterPro"/>
</dbReference>
<organism evidence="3 4">
    <name type="scientific">Victivallis lenta</name>
    <dbReference type="NCBI Taxonomy" id="2606640"/>
    <lineage>
        <taxon>Bacteria</taxon>
        <taxon>Pseudomonadati</taxon>
        <taxon>Lentisphaerota</taxon>
        <taxon>Lentisphaeria</taxon>
        <taxon>Victivallales</taxon>
        <taxon>Victivallaceae</taxon>
        <taxon>Victivallis</taxon>
    </lineage>
</organism>
<dbReference type="Proteomes" id="UP000435649">
    <property type="component" value="Unassembled WGS sequence"/>
</dbReference>
<dbReference type="Pfam" id="PF06452">
    <property type="entry name" value="CBM9_1"/>
    <property type="match status" value="1"/>
</dbReference>
<name>A0A844FXT6_9BACT</name>
<feature type="chain" id="PRO_5033063024" description="Carbohydrate-binding domain-containing protein" evidence="1">
    <location>
        <begin position="23"/>
        <end position="1581"/>
    </location>
</feature>
<dbReference type="SUPFAM" id="SSF51445">
    <property type="entry name" value="(Trans)glycosidases"/>
    <property type="match status" value="1"/>
</dbReference>
<keyword evidence="4" id="KW-1185">Reference proteome</keyword>
<gene>
    <name evidence="3" type="ORF">FYJ85_00675</name>
</gene>
<dbReference type="RefSeq" id="WP_154416663.1">
    <property type="nucleotide sequence ID" value="NZ_VUNS01000001.1"/>
</dbReference>
<evidence type="ECO:0000256" key="1">
    <source>
        <dbReference type="SAM" id="SignalP"/>
    </source>
</evidence>
<proteinExistence type="predicted"/>
<keyword evidence="1" id="KW-0732">Signal</keyword>
<feature type="signal peptide" evidence="1">
    <location>
        <begin position="1"/>
        <end position="22"/>
    </location>
</feature>
<accession>A0A844FXT6</accession>